<dbReference type="SUPFAM" id="SSF47473">
    <property type="entry name" value="EF-hand"/>
    <property type="match status" value="1"/>
</dbReference>
<dbReference type="Pfam" id="PF13499">
    <property type="entry name" value="EF-hand_7"/>
    <property type="match status" value="2"/>
</dbReference>
<keyword evidence="3" id="KW-0106">Calcium</keyword>
<dbReference type="InterPro" id="IPR052591">
    <property type="entry name" value="CML21-like"/>
</dbReference>
<dbReference type="PROSITE" id="PS00018">
    <property type="entry name" value="EF_HAND_1"/>
    <property type="match status" value="4"/>
</dbReference>
<reference evidence="10" key="1">
    <citation type="journal article" date="2006" name="Science">
        <title>Phytophthora genome sequences uncover evolutionary origins and mechanisms of pathogenesis.</title>
        <authorList>
            <person name="Tyler B.M."/>
            <person name="Tripathy S."/>
            <person name="Zhang X."/>
            <person name="Dehal P."/>
            <person name="Jiang R.H."/>
            <person name="Aerts A."/>
            <person name="Arredondo F.D."/>
            <person name="Baxter L."/>
            <person name="Bensasson D."/>
            <person name="Beynon J.L."/>
            <person name="Chapman J."/>
            <person name="Damasceno C.M."/>
            <person name="Dorrance A.E."/>
            <person name="Dou D."/>
            <person name="Dickerman A.W."/>
            <person name="Dubchak I.L."/>
            <person name="Garbelotto M."/>
            <person name="Gijzen M."/>
            <person name="Gordon S.G."/>
            <person name="Govers F."/>
            <person name="Grunwald N.J."/>
            <person name="Huang W."/>
            <person name="Ivors K.L."/>
            <person name="Jones R.W."/>
            <person name="Kamoun S."/>
            <person name="Krampis K."/>
            <person name="Lamour K.H."/>
            <person name="Lee M.K."/>
            <person name="McDonald W.H."/>
            <person name="Medina M."/>
            <person name="Meijer H.J."/>
            <person name="Nordberg E.K."/>
            <person name="Maclean D.J."/>
            <person name="Ospina-Giraldo M.D."/>
            <person name="Morris P.F."/>
            <person name="Phuntumart V."/>
            <person name="Putnam N.H."/>
            <person name="Rash S."/>
            <person name="Rose J.K."/>
            <person name="Sakihama Y."/>
            <person name="Salamov A.A."/>
            <person name="Savidor A."/>
            <person name="Scheuring C.F."/>
            <person name="Smith B.M."/>
            <person name="Sobral B.W."/>
            <person name="Terry A."/>
            <person name="Torto-Alalibo T.A."/>
            <person name="Win J."/>
            <person name="Xu Z."/>
            <person name="Zhang H."/>
            <person name="Grigoriev I.V."/>
            <person name="Rokhsar D.S."/>
            <person name="Boore J.L."/>
        </authorList>
    </citation>
    <scope>NUCLEOTIDE SEQUENCE [LARGE SCALE GENOMIC DNA]</scope>
    <source>
        <strain evidence="10">Pr102</strain>
    </source>
</reference>
<reference evidence="9" key="2">
    <citation type="submission" date="2015-06" db="UniProtKB">
        <authorList>
            <consortium name="EnsemblProtists"/>
        </authorList>
    </citation>
    <scope>IDENTIFICATION</scope>
    <source>
        <strain evidence="9">Pr102</strain>
    </source>
</reference>
<dbReference type="STRING" id="164328.H3HCH1"/>
<evidence type="ECO:0000256" key="4">
    <source>
        <dbReference type="PROSITE-ProRule" id="PRU00277"/>
    </source>
</evidence>
<dbReference type="InterPro" id="IPR001202">
    <property type="entry name" value="WW_dom"/>
</dbReference>
<dbReference type="InterPro" id="IPR002048">
    <property type="entry name" value="EF_hand_dom"/>
</dbReference>
<keyword evidence="4" id="KW-0413">Isomerase</keyword>
<dbReference type="InterPro" id="IPR018247">
    <property type="entry name" value="EF_Hand_1_Ca_BS"/>
</dbReference>
<dbReference type="HOGENOM" id="CLU_024362_0_0_1"/>
<evidence type="ECO:0000256" key="5">
    <source>
        <dbReference type="SAM" id="MobiDB-lite"/>
    </source>
</evidence>
<feature type="compositionally biased region" description="Basic residues" evidence="5">
    <location>
        <begin position="543"/>
        <end position="558"/>
    </location>
</feature>
<dbReference type="InterPro" id="IPR046357">
    <property type="entry name" value="PPIase_dom_sf"/>
</dbReference>
<sequence>MGGEEEGAAGSETPVERMEGNVDEVQEAREQQAAACLQRMFRCRKARVRLRQMLASVFEKFYDADSGLYYYLDKRTGETTWEKPRALRSDDDIELTAVYDGKEAATSEAEPTGEASALLVVDLDKDENSTSNEEGDKGYSAQDLALAREQFAHYDTDKSGSINASELHKLFTNLGEQLTLNNVRELIKAVDTDGNGEVDLDEFLHLLRKQQDKNQYSASLTLALLFGPEELTKLKQQFMVLDLDGSGAIDEHELQQLVKKLGRRADEFDLPAMLREVDADGSGTIGFNEFLQIVAAMTKGDDAGPKSAFAALLDLASRQKMFEWLNADLVAEQKRLQVKRERRRRQEEERQRQQAKDRELYANHQAELAAIERARHAQIEGLAVEVEFQGDGRNFPAAGQFARVHYVASFERTGEIFESTRARCGSALEFCVGAGHTIAGFELALQRMSVGETARVTIAPALAYGVKGRPPRIPPNAALVFRIELISIKEKLQSSIAVAPVTPVQRIRNSAVAFLIPRCFRRKKTPPTPDTVGNIFEARMKQRMKKQNKRSNRARRTRPPPDDDIFATLDLLAARDQSTAKKYADRIGKKPWPQMLSWDSAAETFVSPPSSVGAEAGGVIGTTHTTTPPDIDPENSDGYTPQLTRQKVSQEALFRLQQLAHLDVSNSVPSFVYQVPRQSARKWSEATTKGSAGEYALLHSSTYNR</sequence>
<organism evidence="9 10">
    <name type="scientific">Phytophthora ramorum</name>
    <name type="common">Sudden oak death agent</name>
    <dbReference type="NCBI Taxonomy" id="164328"/>
    <lineage>
        <taxon>Eukaryota</taxon>
        <taxon>Sar</taxon>
        <taxon>Stramenopiles</taxon>
        <taxon>Oomycota</taxon>
        <taxon>Peronosporomycetes</taxon>
        <taxon>Peronosporales</taxon>
        <taxon>Peronosporaceae</taxon>
        <taxon>Phytophthora</taxon>
    </lineage>
</organism>
<evidence type="ECO:0000259" key="8">
    <source>
        <dbReference type="PROSITE" id="PS50222"/>
    </source>
</evidence>
<dbReference type="InterPro" id="IPR036020">
    <property type="entry name" value="WW_dom_sf"/>
</dbReference>
<feature type="domain" description="EF-hand" evidence="8">
    <location>
        <begin position="178"/>
        <end position="213"/>
    </location>
</feature>
<keyword evidence="10" id="KW-1185">Reference proteome</keyword>
<comment type="catalytic activity">
    <reaction evidence="4">
        <text>[protein]-peptidylproline (omega=180) = [protein]-peptidylproline (omega=0)</text>
        <dbReference type="Rhea" id="RHEA:16237"/>
        <dbReference type="Rhea" id="RHEA-COMP:10747"/>
        <dbReference type="Rhea" id="RHEA-COMP:10748"/>
        <dbReference type="ChEBI" id="CHEBI:83833"/>
        <dbReference type="ChEBI" id="CHEBI:83834"/>
        <dbReference type="EC" id="5.2.1.8"/>
    </reaction>
</comment>
<dbReference type="eggNOG" id="KOG0027">
    <property type="taxonomic scope" value="Eukaryota"/>
</dbReference>
<dbReference type="eggNOG" id="KOG0544">
    <property type="taxonomic scope" value="Eukaryota"/>
</dbReference>
<dbReference type="Pfam" id="PF00397">
    <property type="entry name" value="WW"/>
    <property type="match status" value="1"/>
</dbReference>
<feature type="domain" description="PPIase FKBP-type" evidence="7">
    <location>
        <begin position="399"/>
        <end position="489"/>
    </location>
</feature>
<dbReference type="SUPFAM" id="SSF54534">
    <property type="entry name" value="FKBP-like"/>
    <property type="match status" value="1"/>
</dbReference>
<evidence type="ECO:0000313" key="10">
    <source>
        <dbReference type="Proteomes" id="UP000005238"/>
    </source>
</evidence>
<feature type="region of interest" description="Disordered" evidence="5">
    <location>
        <begin position="543"/>
        <end position="565"/>
    </location>
</feature>
<dbReference type="FunFam" id="1.10.238.10:FF:000003">
    <property type="entry name" value="Calmodulin A"/>
    <property type="match status" value="1"/>
</dbReference>
<name>H3HCH1_PHYRM</name>
<feature type="domain" description="EF-hand" evidence="8">
    <location>
        <begin position="265"/>
        <end position="300"/>
    </location>
</feature>
<dbReference type="SMART" id="SM00456">
    <property type="entry name" value="WW"/>
    <property type="match status" value="1"/>
</dbReference>
<dbReference type="EC" id="5.2.1.8" evidence="4"/>
<dbReference type="CDD" id="cd00051">
    <property type="entry name" value="EFh"/>
    <property type="match status" value="1"/>
</dbReference>
<dbReference type="EMBL" id="DS566029">
    <property type="status" value="NOT_ANNOTATED_CDS"/>
    <property type="molecule type" value="Genomic_DNA"/>
</dbReference>
<dbReference type="GO" id="GO:0005783">
    <property type="term" value="C:endoplasmic reticulum"/>
    <property type="evidence" value="ECO:0007669"/>
    <property type="project" value="UniProtKB-ARBA"/>
</dbReference>
<proteinExistence type="inferred from homology"/>
<feature type="region of interest" description="Disordered" evidence="5">
    <location>
        <begin position="339"/>
        <end position="358"/>
    </location>
</feature>
<dbReference type="FunFam" id="1.10.238.10:FF:000178">
    <property type="entry name" value="Calmodulin-2 A"/>
    <property type="match status" value="1"/>
</dbReference>
<keyword evidence="4" id="KW-0697">Rotamase</keyword>
<dbReference type="AlphaFoldDB" id="H3HCH1"/>
<dbReference type="SUPFAM" id="SSF51045">
    <property type="entry name" value="WW domain"/>
    <property type="match status" value="1"/>
</dbReference>
<dbReference type="PROSITE" id="PS50059">
    <property type="entry name" value="FKBP_PPIASE"/>
    <property type="match status" value="1"/>
</dbReference>
<dbReference type="CDD" id="cd00201">
    <property type="entry name" value="WW"/>
    <property type="match status" value="1"/>
</dbReference>
<dbReference type="PANTHER" id="PTHR23064">
    <property type="entry name" value="TROPONIN"/>
    <property type="match status" value="1"/>
</dbReference>
<feature type="compositionally biased region" description="Basic and acidic residues" evidence="5">
    <location>
        <begin position="14"/>
        <end position="24"/>
    </location>
</feature>
<dbReference type="OMA" id="YARVHYV"/>
<dbReference type="InterPro" id="IPR011992">
    <property type="entry name" value="EF-hand-dom_pair"/>
</dbReference>
<dbReference type="SMART" id="SM00054">
    <property type="entry name" value="EFh"/>
    <property type="match status" value="4"/>
</dbReference>
<feature type="region of interest" description="Disordered" evidence="5">
    <location>
        <begin position="1"/>
        <end position="24"/>
    </location>
</feature>
<dbReference type="VEuPathDB" id="FungiDB:KRP23_13856"/>
<dbReference type="InParanoid" id="H3HCH1"/>
<dbReference type="Gene3D" id="2.20.70.10">
    <property type="match status" value="1"/>
</dbReference>
<dbReference type="Proteomes" id="UP000005238">
    <property type="component" value="Unassembled WGS sequence"/>
</dbReference>
<dbReference type="VEuPathDB" id="FungiDB:KRP22_4569"/>
<evidence type="ECO:0000259" key="6">
    <source>
        <dbReference type="PROSITE" id="PS50020"/>
    </source>
</evidence>
<dbReference type="GO" id="GO:0003755">
    <property type="term" value="F:peptidyl-prolyl cis-trans isomerase activity"/>
    <property type="evidence" value="ECO:0007669"/>
    <property type="project" value="UniProtKB-KW"/>
</dbReference>
<evidence type="ECO:0000256" key="2">
    <source>
        <dbReference type="ARBA" id="ARBA00022737"/>
    </source>
</evidence>
<protein>
    <recommendedName>
        <fullName evidence="4">peptidylprolyl isomerase</fullName>
        <ecNumber evidence="4">5.2.1.8</ecNumber>
    </recommendedName>
</protein>
<evidence type="ECO:0000256" key="1">
    <source>
        <dbReference type="ARBA" id="ARBA00005253"/>
    </source>
</evidence>
<dbReference type="InterPro" id="IPR001179">
    <property type="entry name" value="PPIase_FKBP_dom"/>
</dbReference>
<evidence type="ECO:0000256" key="3">
    <source>
        <dbReference type="ARBA" id="ARBA00022837"/>
    </source>
</evidence>
<comment type="similarity">
    <text evidence="1">Belongs to the centrin family.</text>
</comment>
<dbReference type="GO" id="GO:0005509">
    <property type="term" value="F:calcium ion binding"/>
    <property type="evidence" value="ECO:0007669"/>
    <property type="project" value="InterPro"/>
</dbReference>
<dbReference type="PROSITE" id="PS50020">
    <property type="entry name" value="WW_DOMAIN_2"/>
    <property type="match status" value="1"/>
</dbReference>
<keyword evidence="2" id="KW-0677">Repeat</keyword>
<dbReference type="Gene3D" id="1.10.238.10">
    <property type="entry name" value="EF-hand"/>
    <property type="match status" value="2"/>
</dbReference>
<dbReference type="PROSITE" id="PS50222">
    <property type="entry name" value="EF_HAND_2"/>
    <property type="match status" value="4"/>
</dbReference>
<evidence type="ECO:0000259" key="7">
    <source>
        <dbReference type="PROSITE" id="PS50059"/>
    </source>
</evidence>
<dbReference type="Pfam" id="PF00254">
    <property type="entry name" value="FKBP_C"/>
    <property type="match status" value="1"/>
</dbReference>
<dbReference type="EnsemblProtists" id="Phyra95158">
    <property type="protein sequence ID" value="Phyra95158"/>
    <property type="gene ID" value="Phyra95158"/>
</dbReference>
<feature type="domain" description="EF-hand" evidence="8">
    <location>
        <begin position="229"/>
        <end position="264"/>
    </location>
</feature>
<feature type="domain" description="WW" evidence="6">
    <location>
        <begin position="52"/>
        <end position="86"/>
    </location>
</feature>
<dbReference type="Gene3D" id="3.10.50.40">
    <property type="match status" value="1"/>
</dbReference>
<evidence type="ECO:0000313" key="9">
    <source>
        <dbReference type="EnsemblProtists" id="Phyra95158"/>
    </source>
</evidence>
<feature type="domain" description="EF-hand" evidence="8">
    <location>
        <begin position="142"/>
        <end position="177"/>
    </location>
</feature>
<accession>H3HCH1</accession>